<keyword evidence="4" id="KW-1185">Reference proteome</keyword>
<sequence>MLILLLTLSVVFSVAVVSAIDANSSDNHHIIQNDSSVNYENQEINHPPKNHHPPKHDFRPDEKSVSKDFDFFGLFTIFKDNKKHGYWVLSEDMKKVDLDKLSKNGVNIIFLNSYAFTEHGQRDVLDWIKQANDHGIEVHIWMQIFNTGDWISPLKNGTPDTAYFNYKIEEAKYYAGLDGVSGLQMDYIRYEGDAYKYPNGTAAITQFVKSFSESVKKVDPSLTVSATVMPEENASYYYGQDITTIGKYVDVIVPMMYKGNYQQNSSWIQNTTEWFVNNSGDAKIWIGLQTYKSDFNVTKTPVKELMNDQKFAFDNGANGVIYFRWGLNEELENEKLN</sequence>
<evidence type="ECO:0000259" key="2">
    <source>
        <dbReference type="Pfam" id="PF13200"/>
    </source>
</evidence>
<evidence type="ECO:0000313" key="4">
    <source>
        <dbReference type="Proteomes" id="UP000067738"/>
    </source>
</evidence>
<protein>
    <submittedName>
        <fullName evidence="3">Adhesin-like protein</fullName>
    </submittedName>
</protein>
<dbReference type="InterPro" id="IPR017853">
    <property type="entry name" value="GH"/>
</dbReference>
<dbReference type="PATRIC" id="fig|230361.4.peg.2368"/>
<reference evidence="3 4" key="1">
    <citation type="submission" date="2015-04" db="EMBL/GenBank/DDBJ databases">
        <title>The complete genome sequence of the rumen methanogen Methanobrevibacter millerae SM9.</title>
        <authorList>
            <person name="Leahy S.C."/>
            <person name="Kelly W.J."/>
            <person name="Pacheco D.M."/>
            <person name="Li D."/>
            <person name="Altermann E."/>
            <person name="Attwood G.T."/>
        </authorList>
    </citation>
    <scope>NUCLEOTIDE SEQUENCE [LARGE SCALE GENOMIC DNA]</scope>
    <source>
        <strain evidence="3 4">SM9</strain>
    </source>
</reference>
<dbReference type="Proteomes" id="UP000067738">
    <property type="component" value="Chromosome"/>
</dbReference>
<feature type="domain" description="DUF4015" evidence="2">
    <location>
        <begin position="161"/>
        <end position="271"/>
    </location>
</feature>
<accession>A0A0U2V6W7</accession>
<dbReference type="SUPFAM" id="SSF51445">
    <property type="entry name" value="(Trans)glycosidases"/>
    <property type="match status" value="1"/>
</dbReference>
<dbReference type="KEGG" id="mmil:sm9_2294"/>
<dbReference type="RefSeq" id="WP_058740248.1">
    <property type="nucleotide sequence ID" value="NZ_CP011266.1"/>
</dbReference>
<evidence type="ECO:0000256" key="1">
    <source>
        <dbReference type="SAM" id="MobiDB-lite"/>
    </source>
</evidence>
<dbReference type="InterPro" id="IPR025275">
    <property type="entry name" value="DUF4015"/>
</dbReference>
<name>A0A0U2V6W7_9EURY</name>
<gene>
    <name evidence="3" type="ORF">sm9_2294</name>
</gene>
<dbReference type="Pfam" id="PF13200">
    <property type="entry name" value="DUF4015"/>
    <property type="match status" value="1"/>
</dbReference>
<dbReference type="OrthoDB" id="18481at2157"/>
<evidence type="ECO:0000313" key="3">
    <source>
        <dbReference type="EMBL" id="ALT70050.1"/>
    </source>
</evidence>
<organism evidence="3 4">
    <name type="scientific">Methanobrevibacter millerae</name>
    <dbReference type="NCBI Taxonomy" id="230361"/>
    <lineage>
        <taxon>Archaea</taxon>
        <taxon>Methanobacteriati</taxon>
        <taxon>Methanobacteriota</taxon>
        <taxon>Methanomada group</taxon>
        <taxon>Methanobacteria</taxon>
        <taxon>Methanobacteriales</taxon>
        <taxon>Methanobacteriaceae</taxon>
        <taxon>Methanobrevibacter</taxon>
    </lineage>
</organism>
<feature type="region of interest" description="Disordered" evidence="1">
    <location>
        <begin position="40"/>
        <end position="61"/>
    </location>
</feature>
<dbReference type="GeneID" id="26737252"/>
<dbReference type="AlphaFoldDB" id="A0A0U2V6W7"/>
<proteinExistence type="predicted"/>
<dbReference type="Gene3D" id="3.20.20.80">
    <property type="entry name" value="Glycosidases"/>
    <property type="match status" value="1"/>
</dbReference>
<dbReference type="EMBL" id="CP011266">
    <property type="protein sequence ID" value="ALT70050.1"/>
    <property type="molecule type" value="Genomic_DNA"/>
</dbReference>